<comment type="caution">
    <text evidence="4">The sequence shown here is derived from an EMBL/GenBank/DDBJ whole genome shotgun (WGS) entry which is preliminary data.</text>
</comment>
<dbReference type="SUPFAM" id="SSF50156">
    <property type="entry name" value="PDZ domain-like"/>
    <property type="match status" value="1"/>
</dbReference>
<dbReference type="SMART" id="SM00228">
    <property type="entry name" value="PDZ"/>
    <property type="match status" value="1"/>
</dbReference>
<name>A0ABX5Q0U1_9FLAO</name>
<gene>
    <name evidence="4" type="ORF">LX97_00392</name>
</gene>
<organism evidence="4 5">
    <name type="scientific">Nonlabens dokdonensis</name>
    <dbReference type="NCBI Taxonomy" id="328515"/>
    <lineage>
        <taxon>Bacteria</taxon>
        <taxon>Pseudomonadati</taxon>
        <taxon>Bacteroidota</taxon>
        <taxon>Flavobacteriia</taxon>
        <taxon>Flavobacteriales</taxon>
        <taxon>Flavobacteriaceae</taxon>
        <taxon>Nonlabens</taxon>
    </lineage>
</organism>
<protein>
    <submittedName>
        <fullName evidence="4">PDZ domain-containing protein</fullName>
    </submittedName>
</protein>
<sequence>MYLLLYLDTMKFTIVFLLILLGYQNGCSQEGFVFKEGVTKEKIAFREHSNLIVMPVKINNVEFNFILDTGANKTIIFNLKGIDSLSLREGDYIKVRGYGDKEFLKAYQSKGNTIEIGDHIHNKNAEVLVLSDKEIDLSSKVDVEVHGLLGIDFFKNFVIHLDYRKSYVRAYSNYEDLPRSLRKKKQFDLKVKNGRPLVQIKLENDLLNGAYDFLIDTGSGDALWVFNEIDETFTMDNSFEDYLGFGINGKIYGLRTKVNSIDLFDTSLQKVSVSYPYKKYHNVERTSVSNDGSLGGEILRRYDVIIDYPNKKIAMKPNRFFNEGFYYNMSGLGIQRGETKLFTEIGRNFSQDKDDYGSITARKVTVSSTLEISYKYVPKIFIDYVRENSPGDKAGIEVGDQIISINGYRQRQLTLHRVSQLFYKNPYKNLRIKLKRGDEEFKVKFKNIPLIL</sequence>
<dbReference type="InterPro" id="IPR021109">
    <property type="entry name" value="Peptidase_aspartic_dom_sf"/>
</dbReference>
<dbReference type="SUPFAM" id="SSF50630">
    <property type="entry name" value="Acid proteases"/>
    <property type="match status" value="1"/>
</dbReference>
<dbReference type="Pfam" id="PF13650">
    <property type="entry name" value="Asp_protease_2"/>
    <property type="match status" value="1"/>
</dbReference>
<evidence type="ECO:0000259" key="2">
    <source>
        <dbReference type="PROSITE" id="PS50106"/>
    </source>
</evidence>
<dbReference type="Pfam" id="PF17820">
    <property type="entry name" value="PDZ_6"/>
    <property type="match status" value="1"/>
</dbReference>
<dbReference type="InterPro" id="IPR036034">
    <property type="entry name" value="PDZ_sf"/>
</dbReference>
<dbReference type="Gene3D" id="2.40.70.10">
    <property type="entry name" value="Acid Proteases"/>
    <property type="match status" value="1"/>
</dbReference>
<dbReference type="EMBL" id="QKZR01000001">
    <property type="protein sequence ID" value="PZX43392.1"/>
    <property type="molecule type" value="Genomic_DNA"/>
</dbReference>
<reference evidence="4 5" key="1">
    <citation type="submission" date="2018-06" db="EMBL/GenBank/DDBJ databases">
        <title>Genomic Encyclopedia of Archaeal and Bacterial Type Strains, Phase II (KMG-II): from individual species to whole genera.</title>
        <authorList>
            <person name="Goeker M."/>
        </authorList>
    </citation>
    <scope>NUCLEOTIDE SEQUENCE [LARGE SCALE GENOMIC DNA]</scope>
    <source>
        <strain evidence="4 5">DSM 17205</strain>
    </source>
</reference>
<dbReference type="InterPro" id="IPR001969">
    <property type="entry name" value="Aspartic_peptidase_AS"/>
</dbReference>
<keyword evidence="1" id="KW-0378">Hydrolase</keyword>
<dbReference type="Gene3D" id="2.30.42.10">
    <property type="match status" value="1"/>
</dbReference>
<keyword evidence="5" id="KW-1185">Reference proteome</keyword>
<dbReference type="InterPro" id="IPR001995">
    <property type="entry name" value="Peptidase_A2_cat"/>
</dbReference>
<accession>A0ABX5Q0U1</accession>
<evidence type="ECO:0000256" key="1">
    <source>
        <dbReference type="ARBA" id="ARBA00022801"/>
    </source>
</evidence>
<evidence type="ECO:0000259" key="3">
    <source>
        <dbReference type="PROSITE" id="PS50175"/>
    </source>
</evidence>
<dbReference type="InterPro" id="IPR041489">
    <property type="entry name" value="PDZ_6"/>
</dbReference>
<proteinExistence type="predicted"/>
<dbReference type="CDD" id="cd05483">
    <property type="entry name" value="retropepsin_like_bacteria"/>
    <property type="match status" value="1"/>
</dbReference>
<dbReference type="InterPro" id="IPR001478">
    <property type="entry name" value="PDZ"/>
</dbReference>
<feature type="domain" description="Peptidase A2" evidence="3">
    <location>
        <begin position="63"/>
        <end position="99"/>
    </location>
</feature>
<dbReference type="PROSITE" id="PS50175">
    <property type="entry name" value="ASP_PROT_RETROV"/>
    <property type="match status" value="1"/>
</dbReference>
<evidence type="ECO:0000313" key="4">
    <source>
        <dbReference type="EMBL" id="PZX43392.1"/>
    </source>
</evidence>
<dbReference type="CDD" id="cd00136">
    <property type="entry name" value="PDZ_canonical"/>
    <property type="match status" value="1"/>
</dbReference>
<feature type="domain" description="PDZ" evidence="2">
    <location>
        <begin position="380"/>
        <end position="422"/>
    </location>
</feature>
<evidence type="ECO:0000313" key="5">
    <source>
        <dbReference type="Proteomes" id="UP000248584"/>
    </source>
</evidence>
<dbReference type="Proteomes" id="UP000248584">
    <property type="component" value="Unassembled WGS sequence"/>
</dbReference>
<dbReference type="PROSITE" id="PS50106">
    <property type="entry name" value="PDZ"/>
    <property type="match status" value="1"/>
</dbReference>
<dbReference type="InterPro" id="IPR034122">
    <property type="entry name" value="Retropepsin-like_bacterial"/>
</dbReference>
<dbReference type="PROSITE" id="PS00141">
    <property type="entry name" value="ASP_PROTEASE"/>
    <property type="match status" value="1"/>
</dbReference>